<reference evidence="3" key="1">
    <citation type="submission" date="2015-08" db="EMBL/GenBank/DDBJ databases">
        <authorList>
            <person name="Babu N.S."/>
            <person name="Beckwith C.J."/>
            <person name="Beseler K.G."/>
            <person name="Brison A."/>
            <person name="Carone J.V."/>
            <person name="Caskin T.P."/>
            <person name="Diamond M."/>
            <person name="Durham M.E."/>
            <person name="Foxe J.M."/>
            <person name="Go M."/>
            <person name="Henderson B.A."/>
            <person name="Jones I.B."/>
            <person name="McGettigan J.A."/>
            <person name="Micheletti S.J."/>
            <person name="Nasrallah M.E."/>
            <person name="Ortiz D."/>
            <person name="Piller C.R."/>
            <person name="Privatt S.R."/>
            <person name="Schneider S.L."/>
            <person name="Sharp S."/>
            <person name="Smith T.C."/>
            <person name="Stanton J.D."/>
            <person name="Ullery H.E."/>
            <person name="Wilson R.J."/>
            <person name="Serrano M.G."/>
            <person name="Buck G."/>
            <person name="Lee V."/>
            <person name="Wang Y."/>
            <person name="Carvalho R."/>
            <person name="Voegtly L."/>
            <person name="Shi R."/>
            <person name="Duckworth R."/>
            <person name="Johnson A."/>
            <person name="Loviza R."/>
            <person name="Walstead R."/>
            <person name="Shah Z."/>
            <person name="Kiflezghi M."/>
            <person name="Wade K."/>
            <person name="Ball S.L."/>
            <person name="Bradley K.W."/>
            <person name="Asai D.J."/>
            <person name="Bowman C.A."/>
            <person name="Russell D.A."/>
            <person name="Pope W.H."/>
            <person name="Jacobs-Sera D."/>
            <person name="Hendrix R.W."/>
            <person name="Hatfull G.F."/>
        </authorList>
    </citation>
    <scope>NUCLEOTIDE SEQUENCE</scope>
</reference>
<organism evidence="3">
    <name type="scientific">Auxenochlorella protothecoides</name>
    <name type="common">Green microalga</name>
    <name type="synonym">Chlorella protothecoides</name>
    <dbReference type="NCBI Taxonomy" id="3075"/>
    <lineage>
        <taxon>Eukaryota</taxon>
        <taxon>Viridiplantae</taxon>
        <taxon>Chlorophyta</taxon>
        <taxon>core chlorophytes</taxon>
        <taxon>Trebouxiophyceae</taxon>
        <taxon>Chlorellales</taxon>
        <taxon>Chlorellaceae</taxon>
        <taxon>Auxenochlorella</taxon>
    </lineage>
</organism>
<feature type="non-terminal residue" evidence="3">
    <location>
        <position position="1"/>
    </location>
</feature>
<protein>
    <recommendedName>
        <fullName evidence="2">HNH nuclease domain-containing protein</fullName>
    </recommendedName>
</protein>
<evidence type="ECO:0000313" key="3">
    <source>
        <dbReference type="EMBL" id="JAT76417.1"/>
    </source>
</evidence>
<dbReference type="InterPro" id="IPR052892">
    <property type="entry name" value="NA-targeting_endonuclease"/>
</dbReference>
<name>A0A1D2AB43_AUXPR</name>
<dbReference type="CDD" id="cd00085">
    <property type="entry name" value="HNHc"/>
    <property type="match status" value="1"/>
</dbReference>
<dbReference type="AlphaFoldDB" id="A0A1D2AB43"/>
<feature type="region of interest" description="Disordered" evidence="1">
    <location>
        <begin position="1"/>
        <end position="47"/>
    </location>
</feature>
<dbReference type="PANTHER" id="PTHR33877">
    <property type="entry name" value="SLL1193 PROTEIN"/>
    <property type="match status" value="1"/>
</dbReference>
<sequence length="336" mass="37199">SQHRLERCGLDTRSSTTIGTPPPRPGSTSGCGSDPSSPARVSVSQHPRAPALVSCSLSVIMPMCCLAIAPSTRVGLTAPRRGSHLREWLPKLRGAWTPTHSSRPRQEPGKGSPMHGLATAALVSSSSSSCLADKEEEDEHSSVAPDSVLARFNALVLDSAYRPIRIVNWRRAVCLEYLRKCDVLEYYDARVRSVSTEFYLPAVLRARTYLHRPNRMVRMTLNRRSIMLRDKHTCQYCGSRENLTLDHIVPASKGGGFTWDNIVTCCSRCNAKKGARTLKELKWSLQGGLPKEPRAHELNILLSPGPRDTTARKIPAEWEAYMFHLMQRSGSEASTP</sequence>
<feature type="domain" description="HNH nuclease" evidence="2">
    <location>
        <begin position="221"/>
        <end position="271"/>
    </location>
</feature>
<evidence type="ECO:0000259" key="2">
    <source>
        <dbReference type="SMART" id="SM00507"/>
    </source>
</evidence>
<dbReference type="InterPro" id="IPR029471">
    <property type="entry name" value="HNH_5"/>
</dbReference>
<dbReference type="SMART" id="SM00507">
    <property type="entry name" value="HNHc"/>
    <property type="match status" value="1"/>
</dbReference>
<gene>
    <name evidence="3" type="ORF">g.45625</name>
</gene>
<evidence type="ECO:0000256" key="1">
    <source>
        <dbReference type="SAM" id="MobiDB-lite"/>
    </source>
</evidence>
<accession>A0A1D2AB43</accession>
<dbReference type="Pfam" id="PF14279">
    <property type="entry name" value="HNH_5"/>
    <property type="match status" value="1"/>
</dbReference>
<dbReference type="EMBL" id="GDKF01002205">
    <property type="protein sequence ID" value="JAT76417.1"/>
    <property type="molecule type" value="Transcribed_RNA"/>
</dbReference>
<dbReference type="InterPro" id="IPR003615">
    <property type="entry name" value="HNH_nuc"/>
</dbReference>
<proteinExistence type="predicted"/>
<dbReference type="PANTHER" id="PTHR33877:SF2">
    <property type="entry name" value="OS07G0170200 PROTEIN"/>
    <property type="match status" value="1"/>
</dbReference>
<feature type="compositionally biased region" description="Basic and acidic residues" evidence="1">
    <location>
        <begin position="1"/>
        <end position="10"/>
    </location>
</feature>
<feature type="region of interest" description="Disordered" evidence="1">
    <location>
        <begin position="95"/>
        <end position="116"/>
    </location>
</feature>
<dbReference type="Gene3D" id="1.10.30.50">
    <property type="match status" value="1"/>
</dbReference>